<protein>
    <recommendedName>
        <fullName evidence="2">FMN-dependent dehydrogenase domain-containing protein</fullName>
    </recommendedName>
</protein>
<comment type="cofactor">
    <cofactor evidence="1">
        <name>FMN</name>
        <dbReference type="ChEBI" id="CHEBI:58210"/>
    </cofactor>
</comment>
<feature type="domain" description="FMN-dependent dehydrogenase" evidence="2">
    <location>
        <begin position="2"/>
        <end position="78"/>
    </location>
</feature>
<dbReference type="GO" id="GO:0016491">
    <property type="term" value="F:oxidoreductase activity"/>
    <property type="evidence" value="ECO:0007669"/>
    <property type="project" value="InterPro"/>
</dbReference>
<dbReference type="PANTHER" id="PTHR10578:SF148">
    <property type="entry name" value="L-LACTATE DEHYDROGENASE (CYTOCHROME)"/>
    <property type="match status" value="1"/>
</dbReference>
<dbReference type="InterPro" id="IPR000262">
    <property type="entry name" value="FMN-dep_DH"/>
</dbReference>
<sequence length="83" mass="9309">MVDAPQLGHRKKDMRMKFEAEDLSKVAKAGADGLAISHPMQLFIDPGLCWSNIKWFKSITSMPLILKGIQCWKDVDEAGGRHL</sequence>
<name>A0AA39IXE1_9AGAR</name>
<evidence type="ECO:0000313" key="3">
    <source>
        <dbReference type="EMBL" id="KAK0431625.1"/>
    </source>
</evidence>
<evidence type="ECO:0000256" key="1">
    <source>
        <dbReference type="ARBA" id="ARBA00001917"/>
    </source>
</evidence>
<gene>
    <name evidence="3" type="ORF">EV421DRAFT_1911715</name>
</gene>
<dbReference type="Gene3D" id="3.20.20.70">
    <property type="entry name" value="Aldolase class I"/>
    <property type="match status" value="1"/>
</dbReference>
<keyword evidence="4" id="KW-1185">Reference proteome</keyword>
<evidence type="ECO:0000313" key="4">
    <source>
        <dbReference type="Proteomes" id="UP001175226"/>
    </source>
</evidence>
<proteinExistence type="predicted"/>
<dbReference type="PANTHER" id="PTHR10578">
    <property type="entry name" value="S -2-HYDROXY-ACID OXIDASE-RELATED"/>
    <property type="match status" value="1"/>
</dbReference>
<dbReference type="AlphaFoldDB" id="A0AA39IXE1"/>
<reference evidence="3" key="1">
    <citation type="submission" date="2023-06" db="EMBL/GenBank/DDBJ databases">
        <authorList>
            <consortium name="Lawrence Berkeley National Laboratory"/>
            <person name="Ahrendt S."/>
            <person name="Sahu N."/>
            <person name="Indic B."/>
            <person name="Wong-Bajracharya J."/>
            <person name="Merenyi Z."/>
            <person name="Ke H.-M."/>
            <person name="Monk M."/>
            <person name="Kocsube S."/>
            <person name="Drula E."/>
            <person name="Lipzen A."/>
            <person name="Balint B."/>
            <person name="Henrissat B."/>
            <person name="Andreopoulos B."/>
            <person name="Martin F.M."/>
            <person name="Harder C.B."/>
            <person name="Rigling D."/>
            <person name="Ford K.L."/>
            <person name="Foster G.D."/>
            <person name="Pangilinan J."/>
            <person name="Papanicolaou A."/>
            <person name="Barry K."/>
            <person name="LaButti K."/>
            <person name="Viragh M."/>
            <person name="Koriabine M."/>
            <person name="Yan M."/>
            <person name="Riley R."/>
            <person name="Champramary S."/>
            <person name="Plett K.L."/>
            <person name="Tsai I.J."/>
            <person name="Slot J."/>
            <person name="Sipos G."/>
            <person name="Plett J."/>
            <person name="Nagy L.G."/>
            <person name="Grigoriev I.V."/>
        </authorList>
    </citation>
    <scope>NUCLEOTIDE SEQUENCE</scope>
    <source>
        <strain evidence="3">FPL87.14</strain>
    </source>
</reference>
<dbReference type="InterPro" id="IPR013785">
    <property type="entry name" value="Aldolase_TIM"/>
</dbReference>
<accession>A0AA39IXE1</accession>
<comment type="caution">
    <text evidence="3">The sequence shown here is derived from an EMBL/GenBank/DDBJ whole genome shotgun (WGS) entry which is preliminary data.</text>
</comment>
<dbReference type="Proteomes" id="UP001175226">
    <property type="component" value="Unassembled WGS sequence"/>
</dbReference>
<dbReference type="EMBL" id="JAUEPT010000110">
    <property type="protein sequence ID" value="KAK0431625.1"/>
    <property type="molecule type" value="Genomic_DNA"/>
</dbReference>
<evidence type="ECO:0000259" key="2">
    <source>
        <dbReference type="Pfam" id="PF01070"/>
    </source>
</evidence>
<organism evidence="3 4">
    <name type="scientific">Armillaria borealis</name>
    <dbReference type="NCBI Taxonomy" id="47425"/>
    <lineage>
        <taxon>Eukaryota</taxon>
        <taxon>Fungi</taxon>
        <taxon>Dikarya</taxon>
        <taxon>Basidiomycota</taxon>
        <taxon>Agaricomycotina</taxon>
        <taxon>Agaricomycetes</taxon>
        <taxon>Agaricomycetidae</taxon>
        <taxon>Agaricales</taxon>
        <taxon>Marasmiineae</taxon>
        <taxon>Physalacriaceae</taxon>
        <taxon>Armillaria</taxon>
    </lineage>
</organism>
<dbReference type="SUPFAM" id="SSF51395">
    <property type="entry name" value="FMN-linked oxidoreductases"/>
    <property type="match status" value="1"/>
</dbReference>
<dbReference type="Pfam" id="PF01070">
    <property type="entry name" value="FMN_dh"/>
    <property type="match status" value="1"/>
</dbReference>